<comment type="similarity">
    <text evidence="1 4">Belongs to the aldehyde dehydrogenase family.</text>
</comment>
<dbReference type="PANTHER" id="PTHR43353">
    <property type="entry name" value="SUCCINATE-SEMIALDEHYDE DEHYDROGENASE, MITOCHONDRIAL"/>
    <property type="match status" value="1"/>
</dbReference>
<dbReference type="InterPro" id="IPR029510">
    <property type="entry name" value="Ald_DH_CS_GLU"/>
</dbReference>
<dbReference type="InterPro" id="IPR016163">
    <property type="entry name" value="Ald_DH_C"/>
</dbReference>
<dbReference type="Pfam" id="PF00171">
    <property type="entry name" value="Aldedh"/>
    <property type="match status" value="1"/>
</dbReference>
<dbReference type="FunFam" id="3.40.309.10:FF:000004">
    <property type="entry name" value="Succinate-semialdehyde dehydrogenase I"/>
    <property type="match status" value="1"/>
</dbReference>
<sequence>MTDREGALLATAPHQLFIGGEWVDATGGATFAVHDPATGEIVREVADATAEDAVRALDAAVAAQESWAATAPRTRSEILRRAWELVQERAEDLALLMTLEMGKPLAEARGEVTYGGEFLRWFSEEAVRIHGRYGLNPEGTGQMIVSQRPVGPCYFITPWNFPFAMATRKIAPALAAGCTVVVKPPQLTPLTTLFFTGLLAEAGLPAGVVNVVTSTSSRRVSAPIIADSRLRKLSFTGSTEVGRQLIAQAADNVLRVSMELGGNAPFVVFEDADLDKAVEGALAAKFRNIGQACTAANRFIVHEQVAEEFAARVTERVAAMKIGRGTEDGVTIGPLIDDDAVAKAHELVTDATARGAVVRTGGERIDGPGSFYRPTVLTGVTEGSAILREEIFGPVLAIATFTTEDEAVRLANNTEYGLVSYVYTRDLARGHRMIDKLETGMMGLNAGVVSNAAAPFGGVKQSGVGREGGFEGIHEFLSTKYTLIPAS</sequence>
<organism evidence="6 7">
    <name type="scientific">Nocardia farcinica</name>
    <dbReference type="NCBI Taxonomy" id="37329"/>
    <lineage>
        <taxon>Bacteria</taxon>
        <taxon>Bacillati</taxon>
        <taxon>Actinomycetota</taxon>
        <taxon>Actinomycetes</taxon>
        <taxon>Mycobacteriales</taxon>
        <taxon>Nocardiaceae</taxon>
        <taxon>Nocardia</taxon>
    </lineage>
</organism>
<keyword evidence="2 4" id="KW-0560">Oxidoreductase</keyword>
<dbReference type="CDD" id="cd07103">
    <property type="entry name" value="ALDH_F5_SSADH_GabD"/>
    <property type="match status" value="1"/>
</dbReference>
<evidence type="ECO:0000256" key="3">
    <source>
        <dbReference type="PROSITE-ProRule" id="PRU10007"/>
    </source>
</evidence>
<evidence type="ECO:0000313" key="6">
    <source>
        <dbReference type="EMBL" id="CRY75423.1"/>
    </source>
</evidence>
<dbReference type="InterPro" id="IPR015590">
    <property type="entry name" value="Aldehyde_DH_dom"/>
</dbReference>
<dbReference type="Gene3D" id="3.40.605.10">
    <property type="entry name" value="Aldehyde Dehydrogenase, Chain A, domain 1"/>
    <property type="match status" value="1"/>
</dbReference>
<dbReference type="InterPro" id="IPR050740">
    <property type="entry name" value="Aldehyde_DH_Superfamily"/>
</dbReference>
<name>A0A0H5NIS2_NOCFR</name>
<dbReference type="AlphaFoldDB" id="A0A0H5NIS2"/>
<feature type="domain" description="Aldehyde dehydrogenase" evidence="5">
    <location>
        <begin position="22"/>
        <end position="481"/>
    </location>
</feature>
<dbReference type="FunFam" id="3.40.605.10:FF:000007">
    <property type="entry name" value="NAD/NADP-dependent betaine aldehyde dehydrogenase"/>
    <property type="match status" value="1"/>
</dbReference>
<accession>A0A0H5NIS2</accession>
<dbReference type="Proteomes" id="UP000057820">
    <property type="component" value="Chromosome 1"/>
</dbReference>
<dbReference type="GO" id="GO:0009450">
    <property type="term" value="P:gamma-aminobutyric acid catabolic process"/>
    <property type="evidence" value="ECO:0007669"/>
    <property type="project" value="TreeGrafter"/>
</dbReference>
<dbReference type="EMBL" id="LN868938">
    <property type="protein sequence ID" value="CRY75423.1"/>
    <property type="molecule type" value="Genomic_DNA"/>
</dbReference>
<dbReference type="EC" id="1.2.1.79" evidence="6"/>
<dbReference type="PANTHER" id="PTHR43353:SF5">
    <property type="entry name" value="SUCCINATE-SEMIALDEHYDE DEHYDROGENASE, MITOCHONDRIAL"/>
    <property type="match status" value="1"/>
</dbReference>
<feature type="active site" evidence="3">
    <location>
        <position position="259"/>
    </location>
</feature>
<dbReference type="Gene3D" id="3.40.309.10">
    <property type="entry name" value="Aldehyde Dehydrogenase, Chain A, domain 2"/>
    <property type="match status" value="1"/>
</dbReference>
<dbReference type="RefSeq" id="WP_060591217.1">
    <property type="nucleotide sequence ID" value="NZ_CP031418.1"/>
</dbReference>
<proteinExistence type="inferred from homology"/>
<dbReference type="InterPro" id="IPR016162">
    <property type="entry name" value="Ald_DH_N"/>
</dbReference>
<dbReference type="GO" id="GO:0004777">
    <property type="term" value="F:succinate-semialdehyde dehydrogenase (NAD+) activity"/>
    <property type="evidence" value="ECO:0007669"/>
    <property type="project" value="TreeGrafter"/>
</dbReference>
<dbReference type="GO" id="GO:0036243">
    <property type="term" value="F:succinate-semialdehyde dehydrogenase (NADP+) activity"/>
    <property type="evidence" value="ECO:0007669"/>
    <property type="project" value="UniProtKB-EC"/>
</dbReference>
<gene>
    <name evidence="6" type="primary">gabD_2</name>
    <name evidence="6" type="ORF">ERS450000_01322</name>
</gene>
<dbReference type="KEGG" id="nfr:ERS450000_01322"/>
<dbReference type="SUPFAM" id="SSF53720">
    <property type="entry name" value="ALDH-like"/>
    <property type="match status" value="1"/>
</dbReference>
<protein>
    <submittedName>
        <fullName evidence="6">Succinate-semialdehyde dehydrogenase [NADP(+)] GabD</fullName>
        <ecNumber evidence="6">1.2.1.79</ecNumber>
    </submittedName>
</protein>
<dbReference type="InterPro" id="IPR016161">
    <property type="entry name" value="Ald_DH/histidinol_DH"/>
</dbReference>
<dbReference type="PROSITE" id="PS00687">
    <property type="entry name" value="ALDEHYDE_DEHYDR_GLU"/>
    <property type="match status" value="1"/>
</dbReference>
<evidence type="ECO:0000256" key="1">
    <source>
        <dbReference type="ARBA" id="ARBA00009986"/>
    </source>
</evidence>
<evidence type="ECO:0000259" key="5">
    <source>
        <dbReference type="Pfam" id="PF00171"/>
    </source>
</evidence>
<evidence type="ECO:0000256" key="2">
    <source>
        <dbReference type="ARBA" id="ARBA00023002"/>
    </source>
</evidence>
<evidence type="ECO:0000256" key="4">
    <source>
        <dbReference type="RuleBase" id="RU003345"/>
    </source>
</evidence>
<reference evidence="7" key="1">
    <citation type="submission" date="2015-03" db="EMBL/GenBank/DDBJ databases">
        <authorList>
            <consortium name="Pathogen Informatics"/>
        </authorList>
    </citation>
    <scope>NUCLEOTIDE SEQUENCE [LARGE SCALE GENOMIC DNA]</scope>
    <source>
        <strain evidence="7">NCTC11134</strain>
    </source>
</reference>
<evidence type="ECO:0000313" key="7">
    <source>
        <dbReference type="Proteomes" id="UP000057820"/>
    </source>
</evidence>